<proteinExistence type="predicted"/>
<dbReference type="EMBL" id="CP145316">
    <property type="protein sequence ID" value="XAM18771.1"/>
    <property type="molecule type" value="Genomic_DNA"/>
</dbReference>
<evidence type="ECO:0000313" key="2">
    <source>
        <dbReference type="Proteomes" id="UP001434737"/>
    </source>
</evidence>
<dbReference type="Proteomes" id="UP001434737">
    <property type="component" value="Chromosome"/>
</dbReference>
<organism evidence="1 2">
    <name type="scientific">Helicobacter mastomyrinus</name>
    <dbReference type="NCBI Taxonomy" id="287948"/>
    <lineage>
        <taxon>Bacteria</taxon>
        <taxon>Pseudomonadati</taxon>
        <taxon>Campylobacterota</taxon>
        <taxon>Epsilonproteobacteria</taxon>
        <taxon>Campylobacterales</taxon>
        <taxon>Helicobacteraceae</taxon>
        <taxon>Helicobacter</taxon>
    </lineage>
</organism>
<accession>A0ABZ3F9P3</accession>
<name>A0ABZ3F9P3_9HELI</name>
<reference evidence="1 2" key="1">
    <citation type="submission" date="2024-02" db="EMBL/GenBank/DDBJ databases">
        <title>Genome and pathogenicity analysis of Helicobacter mastomyrinus isolated from mice.</title>
        <authorList>
            <person name="Zhu L."/>
        </authorList>
    </citation>
    <scope>NUCLEOTIDE SEQUENCE [LARGE SCALE GENOMIC DNA]</scope>
    <source>
        <strain evidence="1 2">Hm-17</strain>
    </source>
</reference>
<sequence length="125" mass="14399">MKAHTMSDREIVSYVLDSVISYCENAYTIIGYGESGIIWREREILDVKKALKRALTYVDSRKRLQNLLLFAPCLETLDEIRLLHTQGVCIDIYVGEQDKDARVILESSASFCTARYYKNVSFSDF</sequence>
<evidence type="ECO:0000313" key="1">
    <source>
        <dbReference type="EMBL" id="XAM18771.1"/>
    </source>
</evidence>
<keyword evidence="2" id="KW-1185">Reference proteome</keyword>
<dbReference type="RefSeq" id="WP_343354031.1">
    <property type="nucleotide sequence ID" value="NZ_CP145316.1"/>
</dbReference>
<gene>
    <name evidence="1" type="ORF">V3I05_03565</name>
</gene>
<protein>
    <submittedName>
        <fullName evidence="1">Uncharacterized protein</fullName>
    </submittedName>
</protein>